<keyword evidence="1" id="KW-0472">Membrane</keyword>
<feature type="transmembrane region" description="Helical" evidence="1">
    <location>
        <begin position="127"/>
        <end position="146"/>
    </location>
</feature>
<dbReference type="InterPro" id="IPR003675">
    <property type="entry name" value="Rce1/LyrA-like_dom"/>
</dbReference>
<keyword evidence="1" id="KW-0812">Transmembrane</keyword>
<keyword evidence="1" id="KW-1133">Transmembrane helix</keyword>
<feature type="transmembrane region" description="Helical" evidence="1">
    <location>
        <begin position="95"/>
        <end position="115"/>
    </location>
</feature>
<dbReference type="GO" id="GO:0080120">
    <property type="term" value="P:CAAX-box protein maturation"/>
    <property type="evidence" value="ECO:0007669"/>
    <property type="project" value="UniProtKB-ARBA"/>
</dbReference>
<protein>
    <recommendedName>
        <fullName evidence="2">CAAX prenyl protease 2/Lysostaphin resistance protein A-like domain-containing protein</fullName>
    </recommendedName>
</protein>
<feature type="domain" description="CAAX prenyl protease 2/Lysostaphin resistance protein A-like" evidence="2">
    <location>
        <begin position="39"/>
        <end position="141"/>
    </location>
</feature>
<dbReference type="Proteomes" id="UP000196052">
    <property type="component" value="Unassembled WGS sequence"/>
</dbReference>
<accession>A0A1C4FBT8</accession>
<sequence length="149" mass="17303">MLCLQFLLFFFLLGSFLFVIPLDLFLPEIQKKPITEAPLILQVLLGVLAAPIYETVVFQVFLFWLLSWIPYIKNRDYLIILIASIIFGLNHRYGITYIVGTTIIGLLYNYAYWVYKKKNEKYQVTMSAFGVVFLIHLLHNSIAFIASNL</sequence>
<reference evidence="4" key="1">
    <citation type="submission" date="2016-08" db="EMBL/GenBank/DDBJ databases">
        <authorList>
            <person name="Loux V."/>
            <person name="Rue O."/>
        </authorList>
    </citation>
    <scope>NUCLEOTIDE SEQUENCE [LARGE SCALE GENOMIC DNA]</scope>
    <source>
        <strain evidence="4">INRA Bc05-F1</strain>
    </source>
</reference>
<name>A0A1C4FBT8_9BACI</name>
<evidence type="ECO:0000259" key="2">
    <source>
        <dbReference type="Pfam" id="PF02517"/>
    </source>
</evidence>
<feature type="transmembrane region" description="Helical" evidence="1">
    <location>
        <begin position="41"/>
        <end position="65"/>
    </location>
</feature>
<evidence type="ECO:0000256" key="1">
    <source>
        <dbReference type="SAM" id="Phobius"/>
    </source>
</evidence>
<evidence type="ECO:0000313" key="3">
    <source>
        <dbReference type="EMBL" id="SCC53105.1"/>
    </source>
</evidence>
<organism evidence="3 4">
    <name type="scientific">Bacillus wiedmannii</name>
    <dbReference type="NCBI Taxonomy" id="1890302"/>
    <lineage>
        <taxon>Bacteria</taxon>
        <taxon>Bacillati</taxon>
        <taxon>Bacillota</taxon>
        <taxon>Bacilli</taxon>
        <taxon>Bacillales</taxon>
        <taxon>Bacillaceae</taxon>
        <taxon>Bacillus</taxon>
        <taxon>Bacillus cereus group</taxon>
    </lineage>
</organism>
<dbReference type="EMBL" id="FMBE01000014">
    <property type="protein sequence ID" value="SCC53105.1"/>
    <property type="molecule type" value="Genomic_DNA"/>
</dbReference>
<gene>
    <name evidence="3" type="ORF">BC05F1_04215</name>
</gene>
<evidence type="ECO:0000313" key="4">
    <source>
        <dbReference type="Proteomes" id="UP000196052"/>
    </source>
</evidence>
<dbReference type="Pfam" id="PF02517">
    <property type="entry name" value="Rce1-like"/>
    <property type="match status" value="1"/>
</dbReference>
<dbReference type="AlphaFoldDB" id="A0A1C4FBT8"/>
<dbReference type="GO" id="GO:0004175">
    <property type="term" value="F:endopeptidase activity"/>
    <property type="evidence" value="ECO:0007669"/>
    <property type="project" value="UniProtKB-ARBA"/>
</dbReference>
<proteinExistence type="predicted"/>